<dbReference type="InterPro" id="IPR011333">
    <property type="entry name" value="SKP1/BTB/POZ_sf"/>
</dbReference>
<dbReference type="GO" id="GO:0006357">
    <property type="term" value="P:regulation of transcription by RNA polymerase II"/>
    <property type="evidence" value="ECO:0007669"/>
    <property type="project" value="TreeGrafter"/>
</dbReference>
<evidence type="ECO:0000256" key="4">
    <source>
        <dbReference type="SAM" id="MobiDB-lite"/>
    </source>
</evidence>
<dbReference type="SUPFAM" id="SSF54695">
    <property type="entry name" value="POZ domain"/>
    <property type="match status" value="1"/>
</dbReference>
<reference evidence="7" key="2">
    <citation type="submission" date="2020-05" db="UniProtKB">
        <authorList>
            <consortium name="EnsemblMetazoa"/>
        </authorList>
    </citation>
    <scope>IDENTIFICATION</scope>
    <source>
        <strain evidence="7">IAEA</strain>
    </source>
</reference>
<dbReference type="InterPro" id="IPR051095">
    <property type="entry name" value="Dros_DevTransReg"/>
</dbReference>
<dbReference type="PROSITE" id="PS50960">
    <property type="entry name" value="HTH_PSQ"/>
    <property type="match status" value="1"/>
</dbReference>
<keyword evidence="3" id="KW-0238">DNA-binding</keyword>
<dbReference type="GO" id="GO:0005634">
    <property type="term" value="C:nucleus"/>
    <property type="evidence" value="ECO:0007669"/>
    <property type="project" value="UniProtKB-SubCell"/>
</dbReference>
<dbReference type="PANTHER" id="PTHR23110">
    <property type="entry name" value="BTB DOMAIN TRANSCRIPTION FACTOR"/>
    <property type="match status" value="1"/>
</dbReference>
<keyword evidence="8" id="KW-1185">Reference proteome</keyword>
<feature type="compositionally biased region" description="Basic residues" evidence="4">
    <location>
        <begin position="615"/>
        <end position="626"/>
    </location>
</feature>
<proteinExistence type="predicted"/>
<comment type="subcellular location">
    <subcellularLocation>
        <location evidence="1 3">Nucleus</location>
    </subcellularLocation>
</comment>
<feature type="compositionally biased region" description="Low complexity" evidence="4">
    <location>
        <begin position="841"/>
        <end position="859"/>
    </location>
</feature>
<evidence type="ECO:0008006" key="9">
    <source>
        <dbReference type="Google" id="ProtNLM"/>
    </source>
</evidence>
<evidence type="ECO:0000256" key="3">
    <source>
        <dbReference type="PROSITE-ProRule" id="PRU00320"/>
    </source>
</evidence>
<dbReference type="GO" id="GO:0003677">
    <property type="term" value="F:DNA binding"/>
    <property type="evidence" value="ECO:0007669"/>
    <property type="project" value="UniProtKB-UniRule"/>
</dbReference>
<dbReference type="Gene3D" id="3.30.710.10">
    <property type="entry name" value="Potassium Channel Kv1.1, Chain A"/>
    <property type="match status" value="1"/>
</dbReference>
<dbReference type="PROSITE" id="PS50097">
    <property type="entry name" value="BTB"/>
    <property type="match status" value="1"/>
</dbReference>
<protein>
    <recommendedName>
        <fullName evidence="9">BTB domain-containing protein</fullName>
    </recommendedName>
</protein>
<evidence type="ECO:0000259" key="5">
    <source>
        <dbReference type="PROSITE" id="PS50097"/>
    </source>
</evidence>
<feature type="compositionally biased region" description="Polar residues" evidence="4">
    <location>
        <begin position="875"/>
        <end position="885"/>
    </location>
</feature>
<evidence type="ECO:0000256" key="1">
    <source>
        <dbReference type="ARBA" id="ARBA00004123"/>
    </source>
</evidence>
<feature type="compositionally biased region" description="Polar residues" evidence="4">
    <location>
        <begin position="644"/>
        <end position="659"/>
    </location>
</feature>
<feature type="compositionally biased region" description="Basic residues" evidence="4">
    <location>
        <begin position="582"/>
        <end position="598"/>
    </location>
</feature>
<dbReference type="PANTHER" id="PTHR23110:SF81">
    <property type="entry name" value="BTB-PROTEIN-VII, ISOFORM F-RELATED"/>
    <property type="match status" value="1"/>
</dbReference>
<dbReference type="Pfam" id="PF05225">
    <property type="entry name" value="HTH_psq"/>
    <property type="match status" value="1"/>
</dbReference>
<dbReference type="AlphaFoldDB" id="A0A1B0BHC5"/>
<feature type="region of interest" description="Disordered" evidence="4">
    <location>
        <begin position="499"/>
        <end position="561"/>
    </location>
</feature>
<dbReference type="Gene3D" id="1.10.10.60">
    <property type="entry name" value="Homeodomain-like"/>
    <property type="match status" value="1"/>
</dbReference>
<dbReference type="EnsemblMetazoa" id="GPPI030077-RA">
    <property type="protein sequence ID" value="GPPI030077-PA"/>
    <property type="gene ID" value="GPPI030077"/>
</dbReference>
<feature type="domain" description="HTH psq-type" evidence="6">
    <location>
        <begin position="273"/>
        <end position="325"/>
    </location>
</feature>
<feature type="compositionally biased region" description="Polar residues" evidence="4">
    <location>
        <begin position="539"/>
        <end position="551"/>
    </location>
</feature>
<accession>A0A1B0BHC5</accession>
<feature type="region of interest" description="Disordered" evidence="4">
    <location>
        <begin position="580"/>
        <end position="686"/>
    </location>
</feature>
<feature type="domain" description="BTB" evidence="5">
    <location>
        <begin position="31"/>
        <end position="96"/>
    </location>
</feature>
<dbReference type="SUPFAM" id="SSF46689">
    <property type="entry name" value="Homeodomain-like"/>
    <property type="match status" value="1"/>
</dbReference>
<evidence type="ECO:0000259" key="6">
    <source>
        <dbReference type="PROSITE" id="PS50960"/>
    </source>
</evidence>
<feature type="compositionally biased region" description="Basic and acidic residues" evidence="4">
    <location>
        <begin position="129"/>
        <end position="140"/>
    </location>
</feature>
<dbReference type="VEuPathDB" id="VectorBase:GPPI030077"/>
<dbReference type="EMBL" id="JXJN01014257">
    <property type="status" value="NOT_ANNOTATED_CDS"/>
    <property type="molecule type" value="Genomic_DNA"/>
</dbReference>
<feature type="compositionally biased region" description="Low complexity" evidence="4">
    <location>
        <begin position="247"/>
        <end position="272"/>
    </location>
</feature>
<keyword evidence="2 3" id="KW-0539">Nucleus</keyword>
<feature type="region of interest" description="Disordered" evidence="4">
    <location>
        <begin position="827"/>
        <end position="885"/>
    </location>
</feature>
<sequence length="956" mass="104111">MSVQQFCLRWNNHQPNFIAVCSTLLTSGTLVDVTLAAEGRQLQAHKIVLSACSSYFQTLFTTNPCQHPIVILKDVQYDDLKTMVDFMYYGEVNVSQEQLPHILKTAEMLKIKGLAEMPTDPANLTKSDSSGERVNSEDQHNPSLDAATTGGLTLSQMSQMSFGGNAGNSGLGGLAAHPLHTAKLLKEASNNDMETHPQDSDSLDDAHGHVHMQIKPEVDISGVQQSIPLDISGATTPSEHDAPNTQSAHSGNASAGSSSNNMSTSNSNNSASVKRKRSVNPQGDENFIRALEAVRSGGIGFCKAAKLYGVNNRTLWLEYKKRGYPVSRPSIKSRVVKQEPNLSPSPTPPANTADDTNENYEHMAAAVAAAQTAALNMQIPPTSDTPTPSLMCTPHHAGTTASAGTHPTMMSFLDTRHIDFPPSLHSMSRQRYIDATGASGGPGAGTINRLNVIYGRISNAITLGFSILYYVNDDNDDDNDNDNDELVDVDVKPFTTESTCNLSVPSHQQQQQQQQQNQIGVKRNRVLTRQPRVKRDSDSLSNNQASPEPTTSSVSGSGSGNIDFETFGTGVTGQALYSSSHHITHQHQQQHQHQHQHQHQQQQQQQHQSQQQQHDHHHHHHHHHHLLTVPPRIERHSSEPAPSVSPTSPHLLTVPQNTPFLIKQHSDPLLPSQHTSAHLTVSSSGNLSSTLTNPFVSLHRQYSHQLSNTNATYVASSAPLQHSQHISLPESIYASSSPPPAGSSHYIVPQQMQQSQQTIVASGNNNSVTSAVTDTTSPVKTLSLPQFTTIYLSSERSSVPIPERPVSRDNISVSLAVASTSSTLTVGHNNRLRTSKSLQPHGSTSSTTSGVHSGSTSSSLEHLPTLRVRNEELQRSVSSPQTSREIITLENPRASHCPVIRPGPALGCNFCWNTIDGHGRILRRKTKYHCPEVYLKKRFSRSMPITFAAYLKAIPT</sequence>
<feature type="DNA-binding region" description="H-T-H motif" evidence="3">
    <location>
        <begin position="301"/>
        <end position="321"/>
    </location>
</feature>
<dbReference type="InterPro" id="IPR000210">
    <property type="entry name" value="BTB/POZ_dom"/>
</dbReference>
<evidence type="ECO:0000256" key="2">
    <source>
        <dbReference type="ARBA" id="ARBA00023242"/>
    </source>
</evidence>
<dbReference type="SMART" id="SM00225">
    <property type="entry name" value="BTB"/>
    <property type="match status" value="1"/>
</dbReference>
<name>A0A1B0BHC5_9MUSC</name>
<feature type="region of interest" description="Disordered" evidence="4">
    <location>
        <begin position="330"/>
        <end position="356"/>
    </location>
</feature>
<feature type="region of interest" description="Disordered" evidence="4">
    <location>
        <begin position="229"/>
        <end position="280"/>
    </location>
</feature>
<dbReference type="STRING" id="67801.A0A1B0BHC5"/>
<dbReference type="CDD" id="cd18315">
    <property type="entry name" value="BTB_POZ_BAB-like"/>
    <property type="match status" value="1"/>
</dbReference>
<feature type="compositionally biased region" description="Low complexity" evidence="4">
    <location>
        <begin position="599"/>
        <end position="612"/>
    </location>
</feature>
<dbReference type="Pfam" id="PF00651">
    <property type="entry name" value="BTB"/>
    <property type="match status" value="1"/>
</dbReference>
<reference evidence="8" key="1">
    <citation type="submission" date="2015-01" db="EMBL/GenBank/DDBJ databases">
        <authorList>
            <person name="Aksoy S."/>
            <person name="Warren W."/>
            <person name="Wilson R.K."/>
        </authorList>
    </citation>
    <scope>NUCLEOTIDE SEQUENCE [LARGE SCALE GENOMIC DNA]</scope>
    <source>
        <strain evidence="8">IAEA</strain>
    </source>
</reference>
<dbReference type="InterPro" id="IPR009057">
    <property type="entry name" value="Homeodomain-like_sf"/>
</dbReference>
<feature type="region of interest" description="Disordered" evidence="4">
    <location>
        <begin position="118"/>
        <end position="149"/>
    </location>
</feature>
<dbReference type="InterPro" id="IPR007889">
    <property type="entry name" value="HTH_Psq"/>
</dbReference>
<feature type="compositionally biased region" description="Low complexity" evidence="4">
    <location>
        <begin position="508"/>
        <end position="518"/>
    </location>
</feature>
<dbReference type="Proteomes" id="UP000092460">
    <property type="component" value="Unassembled WGS sequence"/>
</dbReference>
<evidence type="ECO:0000313" key="7">
    <source>
        <dbReference type="EnsemblMetazoa" id="GPPI030077-PA"/>
    </source>
</evidence>
<organism evidence="7 8">
    <name type="scientific">Glossina palpalis gambiensis</name>
    <dbReference type="NCBI Taxonomy" id="67801"/>
    <lineage>
        <taxon>Eukaryota</taxon>
        <taxon>Metazoa</taxon>
        <taxon>Ecdysozoa</taxon>
        <taxon>Arthropoda</taxon>
        <taxon>Hexapoda</taxon>
        <taxon>Insecta</taxon>
        <taxon>Pterygota</taxon>
        <taxon>Neoptera</taxon>
        <taxon>Endopterygota</taxon>
        <taxon>Diptera</taxon>
        <taxon>Brachycera</taxon>
        <taxon>Muscomorpha</taxon>
        <taxon>Hippoboscoidea</taxon>
        <taxon>Glossinidae</taxon>
        <taxon>Glossina</taxon>
    </lineage>
</organism>
<evidence type="ECO:0000313" key="8">
    <source>
        <dbReference type="Proteomes" id="UP000092460"/>
    </source>
</evidence>